<dbReference type="Proteomes" id="UP000305939">
    <property type="component" value="Unassembled WGS sequence"/>
</dbReference>
<name>A0A4S3LYZ2_9FLAO</name>
<evidence type="ECO:0000256" key="2">
    <source>
        <dbReference type="ARBA" id="ARBA00022692"/>
    </source>
</evidence>
<organism evidence="7 8">
    <name type="scientific">Robertkochia marina</name>
    <dbReference type="NCBI Taxonomy" id="1227945"/>
    <lineage>
        <taxon>Bacteria</taxon>
        <taxon>Pseudomonadati</taxon>
        <taxon>Bacteroidota</taxon>
        <taxon>Flavobacteriia</taxon>
        <taxon>Flavobacteriales</taxon>
        <taxon>Flavobacteriaceae</taxon>
        <taxon>Robertkochia</taxon>
    </lineage>
</organism>
<keyword evidence="4" id="KW-0472">Membrane</keyword>
<dbReference type="InterPro" id="IPR007452">
    <property type="entry name" value="TamB_C"/>
</dbReference>
<gene>
    <name evidence="7" type="ORF">E7Z59_13295</name>
</gene>
<evidence type="ECO:0000256" key="5">
    <source>
        <dbReference type="SAM" id="MobiDB-lite"/>
    </source>
</evidence>
<keyword evidence="3" id="KW-1133">Transmembrane helix</keyword>
<proteinExistence type="predicted"/>
<dbReference type="GO" id="GO:0009306">
    <property type="term" value="P:protein secretion"/>
    <property type="evidence" value="ECO:0007669"/>
    <property type="project" value="InterPro"/>
</dbReference>
<feature type="region of interest" description="Disordered" evidence="5">
    <location>
        <begin position="1431"/>
        <end position="1468"/>
    </location>
</feature>
<keyword evidence="8" id="KW-1185">Reference proteome</keyword>
<dbReference type="OrthoDB" id="680700at2"/>
<dbReference type="GO" id="GO:0005886">
    <property type="term" value="C:plasma membrane"/>
    <property type="evidence" value="ECO:0007669"/>
    <property type="project" value="InterPro"/>
</dbReference>
<sequence>MVLTGTILSLPPVQTKLAQKATTYLNDKYNTNINVEKVKISVFFGDVTLNNVYIEDYKQDTLIYAEDLRTSLLNIKRLTEGNLELGGIEAQNLIFKVITYEGETNSNLDVFVEKLDSGPSDPNAPPFELTSPEVDIEGGQFLYIDKNKESAVILDLKDINAEVEDLKIMGPKVYVPIDRLSFNTSRGLNVEHLRGDFQYTKQGMSLEGMELQTQNSEINGDIWLTYNREDFSEFFDKVQFKGAFTDSQLSLDEINFYYNEFGKGKRVAFSTAFEGVLNDLTLKDAFLRSGNTEIAGDFVFHNLLNSDRNFSMEADLDKASSNYFQLRSLMPRILGEVLPENFKRFGQFSVGGRIELNEENIYSRISVTTEKGKGYTDLTLTNYDNIEEAAYNGFVSLTDFDLGGFLEDPKLGLTSMDVNIDGSGFKKEVLNTEIIGQIFELTYNGYEYNDLSVSGILKDQLFDGSLTSRDPNFDVDFKGLADLSGTANEFNFVASVSHADLKRLNFLQRDSVAIFKGRINMNVVGNNLDDFEGVVRFSNTEFMNQNDTYYFNDFNITSDFIDGERVLKIDSPDIITGTVEGVFKVNELGNLVSNSIGSIYTNYSPYEISKGQYLDFNLNIYNKIVEVFFPEVRFGSNTFIKGSMSADDGDFKLIFRSPHIDAYGTVFDTLNVNIDNKNPLFNTFVEVNKIESGSYDVSDFSLINTKIQDTLFFRTEFKGGDEFNDEYNLNFYHTFNADQRSVIGLKRSVLGLKGNDWVINEKNDHQNKVTFNRTLDSIVIDQLVMNYGEEEILLEGTLIDTTSKDIDLEFNNVSLENITPDIDSLDMRGTINGNLNILQRNNNYVPSSNVKIADFEVNGYKLGNFFVSIIGNRDLTSYDVNVKVVDDARERMLMIGQIVYENKEARLNLNTRLDGFVLDAFSPLGGIVLSDLRGTAHGQFKITGPLKNPEMNGTVELMNAGLKIPYLNLDLDLNQMARIGLDKQSILFNDLVLTDKKYKTQATLDGSINHNGFSDWYLDLNLASRGNRFLVLDTEAGNDELYYGTAFISGAASITGLTDELLNIEVDARTEKGTVFKIPISDETEIGDLSFINFKEKSNGSESTVRELKEVQGLELFFDLDVTPEAEVEIVIDEKTGSSLKGSGAGNMLIEINTNGKFNMWGDFITSRGEYNFKYGGFIDKKFNVEPNGTIVWNGDPLQADVNITAVYSLYANPSVLLDNAQYTRKIETEVVINMLGELVQPTFDYEINFPTASAVTNSELQYRLDDNTKREMQAFSLLSQGAFINDVSLTQQAVTGNLVQTASSMFNQILNSGDGVFDVGVSYEIGERNPNQDFVTDDRLGVTVSTQINDRILVNGKIGMPIGGVSESVVAGNVEVQILLNDDGTLSATIFNRENEIRQFFAQEQGYTQGVGLSYQVEFDTFRELFQKLLGQEKEPESEKNPAGDAGTASKKEKKLGDGMVTIRSKN</sequence>
<dbReference type="Pfam" id="PF04357">
    <property type="entry name" value="TamB"/>
    <property type="match status" value="1"/>
</dbReference>
<reference evidence="7 8" key="1">
    <citation type="submission" date="2019-04" db="EMBL/GenBank/DDBJ databases">
        <title>Draft genome sequence of Robertkochia marina CC-AMO-30D.</title>
        <authorList>
            <person name="Hameed A."/>
            <person name="Lin S.-Y."/>
            <person name="Shahina M."/>
            <person name="Lai W.-A."/>
            <person name="Young C.-C."/>
        </authorList>
    </citation>
    <scope>NUCLEOTIDE SEQUENCE [LARGE SCALE GENOMIC DNA]</scope>
    <source>
        <strain evidence="7 8">CC-AMO-30D</strain>
    </source>
</reference>
<keyword evidence="2" id="KW-0812">Transmembrane</keyword>
<comment type="subcellular location">
    <subcellularLocation>
        <location evidence="1">Membrane</location>
        <topology evidence="1">Single-pass membrane protein</topology>
    </subcellularLocation>
</comment>
<accession>A0A4S3LYZ2</accession>
<evidence type="ECO:0000313" key="8">
    <source>
        <dbReference type="Proteomes" id="UP000305939"/>
    </source>
</evidence>
<comment type="caution">
    <text evidence="7">The sequence shown here is derived from an EMBL/GenBank/DDBJ whole genome shotgun (WGS) entry which is preliminary data.</text>
</comment>
<evidence type="ECO:0000259" key="6">
    <source>
        <dbReference type="Pfam" id="PF04357"/>
    </source>
</evidence>
<evidence type="ECO:0000256" key="1">
    <source>
        <dbReference type="ARBA" id="ARBA00004167"/>
    </source>
</evidence>
<feature type="compositionally biased region" description="Basic and acidic residues" evidence="5">
    <location>
        <begin position="1431"/>
        <end position="1443"/>
    </location>
</feature>
<dbReference type="EMBL" id="SSMC01000003">
    <property type="protein sequence ID" value="THD66858.1"/>
    <property type="molecule type" value="Genomic_DNA"/>
</dbReference>
<evidence type="ECO:0000256" key="3">
    <source>
        <dbReference type="ARBA" id="ARBA00022989"/>
    </source>
</evidence>
<evidence type="ECO:0000313" key="7">
    <source>
        <dbReference type="EMBL" id="THD66858.1"/>
    </source>
</evidence>
<protein>
    <submittedName>
        <fullName evidence="7">Translocation/assembly module TamB</fullName>
    </submittedName>
</protein>
<evidence type="ECO:0000256" key="4">
    <source>
        <dbReference type="ARBA" id="ARBA00023136"/>
    </source>
</evidence>
<feature type="domain" description="Translocation and assembly module TamB C-terminal" evidence="6">
    <location>
        <begin position="993"/>
        <end position="1420"/>
    </location>
</feature>